<dbReference type="InterPro" id="IPR036812">
    <property type="entry name" value="NAD(P)_OxRdtase_dom_sf"/>
</dbReference>
<dbReference type="Proteomes" id="UP001139522">
    <property type="component" value="Unassembled WGS sequence"/>
</dbReference>
<comment type="caution">
    <text evidence="4">The sequence shown here is derived from an EMBL/GenBank/DDBJ whole genome shotgun (WGS) entry which is preliminary data.</text>
</comment>
<dbReference type="PANTHER" id="PTHR43625">
    <property type="entry name" value="AFLATOXIN B1 ALDEHYDE REDUCTASE"/>
    <property type="match status" value="1"/>
</dbReference>
<gene>
    <name evidence="4" type="ORF">M3I01_011230</name>
</gene>
<feature type="region of interest" description="Disordered" evidence="2">
    <location>
        <begin position="314"/>
        <end position="334"/>
    </location>
</feature>
<protein>
    <submittedName>
        <fullName evidence="4">Aldo/keto reductase</fullName>
    </submittedName>
</protein>
<dbReference type="InterPro" id="IPR023210">
    <property type="entry name" value="NADP_OxRdtase_dom"/>
</dbReference>
<dbReference type="RefSeq" id="WP_255895964.1">
    <property type="nucleotide sequence ID" value="NZ_JAMZEG020000002.1"/>
</dbReference>
<evidence type="ECO:0000313" key="4">
    <source>
        <dbReference type="EMBL" id="MDE8603483.1"/>
    </source>
</evidence>
<dbReference type="PRINTS" id="PR00069">
    <property type="entry name" value="ALDKETRDTASE"/>
</dbReference>
<sequence>MTLEKLKKQGILVSSLIPRVGLGCMGMSEFYGSNDENKNLEILDRAVEIGYRHFDTADMYGMGHNEELLGKFIKSHNRQDLFIASKFGIKRDPGDGLSRVVDGSRKYIREAIYKSLDRLGVDYLDLYYVHRKDLSTPIEETVSTLSELVSEGLIKGIGLCEVSIETYSKALSVHPIAAVQTEYSLLSKGPEDGILQMCKANNTAFVAYSPMSRGLLTGELTAETIKREGDARQYLPRFSDENIQKNLALISSLKELAIAKNCTLAQIALSWVLHQDEHIHIIPGTRREKYLIDNFASLEVSLSKQELTELQSHFSDESVSGGRYPEAAMTGINK</sequence>
<dbReference type="EMBL" id="JAMZEG020000002">
    <property type="protein sequence ID" value="MDE8603483.1"/>
    <property type="molecule type" value="Genomic_DNA"/>
</dbReference>
<accession>A0ABT5WF94</accession>
<dbReference type="InterPro" id="IPR050791">
    <property type="entry name" value="Aldo-Keto_reductase"/>
</dbReference>
<dbReference type="Gene3D" id="3.20.20.100">
    <property type="entry name" value="NADP-dependent oxidoreductase domain"/>
    <property type="match status" value="1"/>
</dbReference>
<keyword evidence="1" id="KW-0560">Oxidoreductase</keyword>
<evidence type="ECO:0000313" key="5">
    <source>
        <dbReference type="Proteomes" id="UP001139522"/>
    </source>
</evidence>
<name>A0ABT5WF94_9GAMM</name>
<proteinExistence type="predicted"/>
<dbReference type="Pfam" id="PF00248">
    <property type="entry name" value="Aldo_ket_red"/>
    <property type="match status" value="1"/>
</dbReference>
<reference evidence="4" key="1">
    <citation type="submission" date="2023-01" db="EMBL/GenBank/DDBJ databases">
        <title>Psychroserpens sp. MSW6 and Marinomonas sp. RSW2, isolated from seawater.</title>
        <authorList>
            <person name="Kristyanto S."/>
            <person name="Jung J."/>
            <person name="Kim J.M."/>
            <person name="Jeon C.O."/>
        </authorList>
    </citation>
    <scope>NUCLEOTIDE SEQUENCE</scope>
    <source>
        <strain evidence="4">RSW2</strain>
    </source>
</reference>
<feature type="domain" description="NADP-dependent oxidoreductase" evidence="3">
    <location>
        <begin position="20"/>
        <end position="313"/>
    </location>
</feature>
<evidence type="ECO:0000259" key="3">
    <source>
        <dbReference type="Pfam" id="PF00248"/>
    </source>
</evidence>
<dbReference type="InterPro" id="IPR020471">
    <property type="entry name" value="AKR"/>
</dbReference>
<evidence type="ECO:0000256" key="2">
    <source>
        <dbReference type="SAM" id="MobiDB-lite"/>
    </source>
</evidence>
<evidence type="ECO:0000256" key="1">
    <source>
        <dbReference type="ARBA" id="ARBA00023002"/>
    </source>
</evidence>
<dbReference type="PANTHER" id="PTHR43625:SF40">
    <property type="entry name" value="ALDO-KETO REDUCTASE YAKC [NADP(+)]"/>
    <property type="match status" value="1"/>
</dbReference>
<keyword evidence="5" id="KW-1185">Reference proteome</keyword>
<organism evidence="4 5">
    <name type="scientific">Marinomonas maritima</name>
    <dbReference type="NCBI Taxonomy" id="2940935"/>
    <lineage>
        <taxon>Bacteria</taxon>
        <taxon>Pseudomonadati</taxon>
        <taxon>Pseudomonadota</taxon>
        <taxon>Gammaproteobacteria</taxon>
        <taxon>Oceanospirillales</taxon>
        <taxon>Oceanospirillaceae</taxon>
        <taxon>Marinomonas</taxon>
    </lineage>
</organism>
<dbReference type="SUPFAM" id="SSF51430">
    <property type="entry name" value="NAD(P)-linked oxidoreductase"/>
    <property type="match status" value="1"/>
</dbReference>